<dbReference type="InterPro" id="IPR011147">
    <property type="entry name" value="Bifunc_Aspkin/hSer_DH"/>
</dbReference>
<dbReference type="InterPro" id="IPR001342">
    <property type="entry name" value="HDH_cat"/>
</dbReference>
<dbReference type="GO" id="GO:0009089">
    <property type="term" value="P:lysine biosynthetic process via diaminopimelate"/>
    <property type="evidence" value="ECO:0007669"/>
    <property type="project" value="UniProtKB-UniPathway"/>
</dbReference>
<dbReference type="Pfam" id="PF03447">
    <property type="entry name" value="NAD_binding_3"/>
    <property type="match status" value="1"/>
</dbReference>
<keyword evidence="29" id="KW-1185">Reference proteome</keyword>
<keyword evidence="18" id="KW-0520">NAD</keyword>
<comment type="catalytic activity">
    <reaction evidence="24">
        <text>L-aspartate + ATP = 4-phospho-L-aspartate + ADP</text>
        <dbReference type="Rhea" id="RHEA:23776"/>
        <dbReference type="ChEBI" id="CHEBI:29991"/>
        <dbReference type="ChEBI" id="CHEBI:30616"/>
        <dbReference type="ChEBI" id="CHEBI:57535"/>
        <dbReference type="ChEBI" id="CHEBI:456216"/>
        <dbReference type="EC" id="2.7.2.4"/>
    </reaction>
    <physiologicalReaction direction="left-to-right" evidence="24">
        <dbReference type="Rhea" id="RHEA:23777"/>
    </physiologicalReaction>
</comment>
<name>A0A372MHD1_9SPIR</name>
<gene>
    <name evidence="28" type="ORF">DYP60_06110</name>
</gene>
<dbReference type="GO" id="GO:0009086">
    <property type="term" value="P:methionine biosynthetic process"/>
    <property type="evidence" value="ECO:0007669"/>
    <property type="project" value="UniProtKB-KW"/>
</dbReference>
<keyword evidence="12" id="KW-0479">Metal-binding</keyword>
<dbReference type="UniPathway" id="UPA00051">
    <property type="reaction ID" value="UER00462"/>
</dbReference>
<evidence type="ECO:0000256" key="7">
    <source>
        <dbReference type="ARBA" id="ARBA00007952"/>
    </source>
</evidence>
<comment type="pathway">
    <text evidence="3">Amino-acid biosynthesis; L-methionine biosynthesis via de novo pathway; L-homoserine from L-aspartate: step 1/3.</text>
</comment>
<dbReference type="Gene3D" id="3.30.360.10">
    <property type="entry name" value="Dihydrodipicolinate Reductase, domain 2"/>
    <property type="match status" value="1"/>
</dbReference>
<dbReference type="InterPro" id="IPR005106">
    <property type="entry name" value="Asp/hSer_DH_NAD-bd"/>
</dbReference>
<evidence type="ECO:0000256" key="13">
    <source>
        <dbReference type="ARBA" id="ARBA00022741"/>
    </source>
</evidence>
<evidence type="ECO:0000256" key="8">
    <source>
        <dbReference type="ARBA" id="ARBA00010046"/>
    </source>
</evidence>
<feature type="domain" description="ACT" evidence="27">
    <location>
        <begin position="289"/>
        <end position="361"/>
    </location>
</feature>
<evidence type="ECO:0000256" key="19">
    <source>
        <dbReference type="ARBA" id="ARBA00023053"/>
    </source>
</evidence>
<keyword evidence="22" id="KW-0511">Multifunctional enzyme</keyword>
<evidence type="ECO:0000256" key="25">
    <source>
        <dbReference type="ARBA" id="ARBA00048841"/>
    </source>
</evidence>
<comment type="similarity">
    <text evidence="8">In the N-terminal section; belongs to the aspartokinase family.</text>
</comment>
<proteinExistence type="inferred from homology"/>
<dbReference type="UniPathway" id="UPA00034">
    <property type="reaction ID" value="UER00015"/>
</dbReference>
<protein>
    <submittedName>
        <fullName evidence="28">Bifunctional aspartate kinase/homoserine dehydrogenase I</fullName>
        <ecNumber evidence="28">1.1.1.3</ecNumber>
        <ecNumber evidence="28">2.7.2.4</ecNumber>
    </submittedName>
</protein>
<evidence type="ECO:0000256" key="9">
    <source>
        <dbReference type="ARBA" id="ARBA00022605"/>
    </source>
</evidence>
<evidence type="ECO:0000256" key="18">
    <source>
        <dbReference type="ARBA" id="ARBA00023027"/>
    </source>
</evidence>
<keyword evidence="10 28" id="KW-0808">Transferase</keyword>
<keyword evidence="20" id="KW-0457">Lysine biosynthesis</keyword>
<dbReference type="Gene3D" id="3.40.50.720">
    <property type="entry name" value="NAD(P)-binding Rossmann-like Domain"/>
    <property type="match status" value="1"/>
</dbReference>
<dbReference type="SUPFAM" id="SSF55021">
    <property type="entry name" value="ACT-like"/>
    <property type="match status" value="2"/>
</dbReference>
<dbReference type="InterPro" id="IPR019811">
    <property type="entry name" value="HDH_CS"/>
</dbReference>
<keyword evidence="13" id="KW-0547">Nucleotide-binding</keyword>
<organism evidence="28 29">
    <name type="scientific">Sphaerochaeta halotolerans</name>
    <dbReference type="NCBI Taxonomy" id="2293840"/>
    <lineage>
        <taxon>Bacteria</taxon>
        <taxon>Pseudomonadati</taxon>
        <taxon>Spirochaetota</taxon>
        <taxon>Spirochaetia</taxon>
        <taxon>Spirochaetales</taxon>
        <taxon>Sphaerochaetaceae</taxon>
        <taxon>Sphaerochaeta</taxon>
    </lineage>
</organism>
<comment type="similarity">
    <text evidence="7">In the C-terminal section; belongs to the homoserine dehydrogenase family.</text>
</comment>
<dbReference type="Pfam" id="PF00742">
    <property type="entry name" value="Homoserine_dh"/>
    <property type="match status" value="1"/>
</dbReference>
<evidence type="ECO:0000256" key="21">
    <source>
        <dbReference type="ARBA" id="ARBA00023167"/>
    </source>
</evidence>
<dbReference type="GO" id="GO:0004072">
    <property type="term" value="F:aspartate kinase activity"/>
    <property type="evidence" value="ECO:0007669"/>
    <property type="project" value="UniProtKB-EC"/>
</dbReference>
<evidence type="ECO:0000256" key="26">
    <source>
        <dbReference type="ARBA" id="ARBA00049031"/>
    </source>
</evidence>
<dbReference type="PROSITE" id="PS01042">
    <property type="entry name" value="HOMOSER_DHGENASE"/>
    <property type="match status" value="1"/>
</dbReference>
<accession>A0A372MHD1</accession>
<dbReference type="UniPathway" id="UPA00050">
    <property type="reaction ID" value="UER00063"/>
</dbReference>
<dbReference type="Pfam" id="PF22468">
    <property type="entry name" value="ACT_9"/>
    <property type="match status" value="2"/>
</dbReference>
<dbReference type="SUPFAM" id="SSF55347">
    <property type="entry name" value="Glyceraldehyde-3-phosphate dehydrogenase-like, C-terminal domain"/>
    <property type="match status" value="1"/>
</dbReference>
<evidence type="ECO:0000256" key="2">
    <source>
        <dbReference type="ARBA" id="ARBA00004766"/>
    </source>
</evidence>
<dbReference type="InterPro" id="IPR054352">
    <property type="entry name" value="ACT_Aspartokinase"/>
</dbReference>
<dbReference type="InterPro" id="IPR049638">
    <property type="entry name" value="AK-HD"/>
</dbReference>
<dbReference type="GO" id="GO:0004412">
    <property type="term" value="F:homoserine dehydrogenase activity"/>
    <property type="evidence" value="ECO:0007669"/>
    <property type="project" value="UniProtKB-EC"/>
</dbReference>
<evidence type="ECO:0000256" key="22">
    <source>
        <dbReference type="ARBA" id="ARBA00023268"/>
    </source>
</evidence>
<dbReference type="EC" id="2.7.2.4" evidence="28"/>
<dbReference type="GO" id="GO:0005524">
    <property type="term" value="F:ATP binding"/>
    <property type="evidence" value="ECO:0007669"/>
    <property type="project" value="UniProtKB-KW"/>
</dbReference>
<comment type="pathway">
    <text evidence="4">Amino-acid biosynthesis; L-threonine biosynthesis; L-threonine from L-aspartate: step 3/5.</text>
</comment>
<dbReference type="InterPro" id="IPR045865">
    <property type="entry name" value="ACT-like_dom_sf"/>
</dbReference>
<evidence type="ECO:0000259" key="27">
    <source>
        <dbReference type="PROSITE" id="PS51671"/>
    </source>
</evidence>
<dbReference type="Proteomes" id="UP000264002">
    <property type="component" value="Unassembled WGS sequence"/>
</dbReference>
<keyword evidence="19" id="KW-0915">Sodium</keyword>
<comment type="function">
    <text evidence="23">Bifunctional aspartate kinase and homoserine dehydrogenase that catalyzes the first and the third steps toward the synthesis of lysine, methionine and threonine from aspartate.</text>
</comment>
<evidence type="ECO:0000313" key="29">
    <source>
        <dbReference type="Proteomes" id="UP000264002"/>
    </source>
</evidence>
<dbReference type="PANTHER" id="PTHR43070:SF5">
    <property type="entry name" value="HOMOSERINE DEHYDROGENASE"/>
    <property type="match status" value="1"/>
</dbReference>
<reference evidence="28 29" key="2">
    <citation type="submission" date="2018-09" db="EMBL/GenBank/DDBJ databases">
        <title>Genome of Sphaerochaeta halotolerans strain 4-11.</title>
        <authorList>
            <person name="Nazina T.N."/>
            <person name="Sokolova D.S."/>
        </authorList>
    </citation>
    <scope>NUCLEOTIDE SEQUENCE [LARGE SCALE GENOMIC DNA]</scope>
    <source>
        <strain evidence="28 29">4-11</strain>
    </source>
</reference>
<dbReference type="PANTHER" id="PTHR43070">
    <property type="match status" value="1"/>
</dbReference>
<dbReference type="SUPFAM" id="SSF53633">
    <property type="entry name" value="Carbamate kinase-like"/>
    <property type="match status" value="1"/>
</dbReference>
<comment type="pathway">
    <text evidence="5">Amino-acid biosynthesis; L-methionine biosynthesis via de novo pathway; L-homoserine from L-aspartate: step 3/3.</text>
</comment>
<dbReference type="RefSeq" id="WP_117330005.1">
    <property type="nucleotide sequence ID" value="NZ_QUWK01000005.1"/>
</dbReference>
<evidence type="ECO:0000256" key="10">
    <source>
        <dbReference type="ARBA" id="ARBA00022679"/>
    </source>
</evidence>
<keyword evidence="15" id="KW-0067">ATP-binding</keyword>
<dbReference type="Gene3D" id="3.30.2130.10">
    <property type="entry name" value="VC0802-like"/>
    <property type="match status" value="1"/>
</dbReference>
<dbReference type="PROSITE" id="PS51671">
    <property type="entry name" value="ACT"/>
    <property type="match status" value="2"/>
</dbReference>
<keyword evidence="16" id="KW-0521">NADP</keyword>
<evidence type="ECO:0000256" key="12">
    <source>
        <dbReference type="ARBA" id="ARBA00022723"/>
    </source>
</evidence>
<dbReference type="CDD" id="cd04921">
    <property type="entry name" value="ACT_AKi-HSDH-ThrA-like_1"/>
    <property type="match status" value="1"/>
</dbReference>
<dbReference type="EMBL" id="QUWK01000005">
    <property type="protein sequence ID" value="RFU95197.1"/>
    <property type="molecule type" value="Genomic_DNA"/>
</dbReference>
<keyword evidence="9" id="KW-0028">Amino-acid biosynthesis</keyword>
<evidence type="ECO:0000256" key="24">
    <source>
        <dbReference type="ARBA" id="ARBA00048561"/>
    </source>
</evidence>
<evidence type="ECO:0000256" key="11">
    <source>
        <dbReference type="ARBA" id="ARBA00022697"/>
    </source>
</evidence>
<keyword evidence="21" id="KW-0486">Methionine biosynthesis</keyword>
<dbReference type="GO" id="GO:0046872">
    <property type="term" value="F:metal ion binding"/>
    <property type="evidence" value="ECO:0007669"/>
    <property type="project" value="UniProtKB-KW"/>
</dbReference>
<evidence type="ECO:0000256" key="3">
    <source>
        <dbReference type="ARBA" id="ARBA00004986"/>
    </source>
</evidence>
<evidence type="ECO:0000256" key="15">
    <source>
        <dbReference type="ARBA" id="ARBA00022840"/>
    </source>
</evidence>
<dbReference type="GO" id="GO:0050661">
    <property type="term" value="F:NADP binding"/>
    <property type="evidence" value="ECO:0007669"/>
    <property type="project" value="InterPro"/>
</dbReference>
<evidence type="ECO:0000256" key="20">
    <source>
        <dbReference type="ARBA" id="ARBA00023154"/>
    </source>
</evidence>
<evidence type="ECO:0000256" key="6">
    <source>
        <dbReference type="ARBA" id="ARBA00005139"/>
    </source>
</evidence>
<dbReference type="SUPFAM" id="SSF51735">
    <property type="entry name" value="NAD(P)-binding Rossmann-fold domains"/>
    <property type="match status" value="1"/>
</dbReference>
<sequence length="790" mass="85873">MNDIRVHAVESINLVSQDGLEKLIRILQSSGEAHQVVVLAPFTDVNLELNNLLHVAMQRDERLWSMQEQRFTRWTALVEDLLAVPAGTKVLDRIKQGFADMEDILRSIWLVQEISEGAKRYAGALCDSWVADIACHWANLHDLSSNLLGYADSQKKHSVEEAVLFVYGAVKDGQSEYAAASLAAQLGAVGVTFWNNSSLLHNADHREVPSALVIRSLSYAEATELSFFGAPIIHSHALVPAIAASLDVQLRCWKEEQDPGTIISKHGDQIEPNRVKGFSIIHDIALINVEGAGMSGVIGIASRLFSAMRKASISVVLISQASSEYSICFAVPEHEAERACATAKKEFAPELEAASIQSIEAETGLAVLAAVGQQMTGQAGVAGKFFSSLGKAGVNVIAIAQGSSETNISAVIKGSDSKKALRALHARFFLSKRAISVGLLGPGNIGGTLLQQISKETIRLKEQFGLDIHIRGIANSRKMLLDQDGIDPGDWKERFENEAVELDQDLFTRHIGATYFPHSLIIDCTTSSQLAEQYVSWLESGIHVITPNKKAGTAPMEYYQRLLETSMRTGKRFLYETTVGAGLPIIWTLKDLVQTGDTVHRIEGIVSGTLAWLFSSYDGSVPFSALVRQAKEMGYTEPDPRDDLSGMDVGRKTVILARELGYSLEVEDIPIQSLVPESLDGCSPSEFMERLEAIDPVIEAAYKEAVAKGEKLRYVGIVDERGNCSASLKSYASDHPFAQASGTDNVICFTTDRYLSQPLVIKGPGAGREVTAGGVFSDILRLAAYLGARI</sequence>
<dbReference type="InterPro" id="IPR002912">
    <property type="entry name" value="ACT_dom"/>
</dbReference>
<evidence type="ECO:0000256" key="14">
    <source>
        <dbReference type="ARBA" id="ARBA00022777"/>
    </source>
</evidence>
<comment type="pathway">
    <text evidence="2">Amino-acid biosynthesis; L-lysine biosynthesis via DAP pathway; (S)-tetrahydrodipicolinate from L-aspartate: step 1/4.</text>
</comment>
<dbReference type="Gene3D" id="3.30.70.260">
    <property type="match status" value="1"/>
</dbReference>
<dbReference type="CDD" id="cd04922">
    <property type="entry name" value="ACT_AKi-HSDH-ThrA_2"/>
    <property type="match status" value="1"/>
</dbReference>
<keyword evidence="14 28" id="KW-0418">Kinase</keyword>
<dbReference type="GO" id="GO:0009088">
    <property type="term" value="P:threonine biosynthetic process"/>
    <property type="evidence" value="ECO:0007669"/>
    <property type="project" value="UniProtKB-UniPathway"/>
</dbReference>
<dbReference type="FunFam" id="3.40.50.720:FF:000083">
    <property type="entry name" value="Bifunctional aspartokinase/homoserine dehydrogenase"/>
    <property type="match status" value="1"/>
</dbReference>
<dbReference type="EC" id="1.1.1.3" evidence="28"/>
<comment type="pathway">
    <text evidence="6">Amino-acid biosynthesis; L-threonine biosynthesis; L-threonine from L-aspartate: step 1/5.</text>
</comment>
<evidence type="ECO:0000313" key="28">
    <source>
        <dbReference type="EMBL" id="RFU95197.1"/>
    </source>
</evidence>
<evidence type="ECO:0000256" key="1">
    <source>
        <dbReference type="ARBA" id="ARBA00001920"/>
    </source>
</evidence>
<evidence type="ECO:0000256" key="4">
    <source>
        <dbReference type="ARBA" id="ARBA00005056"/>
    </source>
</evidence>
<dbReference type="InterPro" id="IPR036393">
    <property type="entry name" value="AceGlu_kinase-like_sf"/>
</dbReference>
<dbReference type="FunFam" id="3.30.2130.10:FF:000001">
    <property type="entry name" value="Bifunctional aspartokinase/homoserine dehydrogenase"/>
    <property type="match status" value="1"/>
</dbReference>
<dbReference type="Gene3D" id="3.40.1160.10">
    <property type="entry name" value="Acetylglutamate kinase-like"/>
    <property type="match status" value="1"/>
</dbReference>
<dbReference type="InterPro" id="IPR036291">
    <property type="entry name" value="NAD(P)-bd_dom_sf"/>
</dbReference>
<comment type="catalytic activity">
    <reaction evidence="25">
        <text>L-homoserine + NADP(+) = L-aspartate 4-semialdehyde + NADPH + H(+)</text>
        <dbReference type="Rhea" id="RHEA:15761"/>
        <dbReference type="ChEBI" id="CHEBI:15378"/>
        <dbReference type="ChEBI" id="CHEBI:57476"/>
        <dbReference type="ChEBI" id="CHEBI:57783"/>
        <dbReference type="ChEBI" id="CHEBI:58349"/>
        <dbReference type="ChEBI" id="CHEBI:537519"/>
        <dbReference type="EC" id="1.1.1.3"/>
    </reaction>
    <physiologicalReaction direction="right-to-left" evidence="25">
        <dbReference type="Rhea" id="RHEA:15763"/>
    </physiologicalReaction>
</comment>
<evidence type="ECO:0000256" key="17">
    <source>
        <dbReference type="ARBA" id="ARBA00023002"/>
    </source>
</evidence>
<dbReference type="InterPro" id="IPR001048">
    <property type="entry name" value="Asp/Glu/Uridylate_kinase"/>
</dbReference>
<reference evidence="29" key="1">
    <citation type="submission" date="2018-08" db="EMBL/GenBank/DDBJ databases">
        <authorList>
            <person name="Grouzdev D.S."/>
            <person name="Krutkina M.S."/>
        </authorList>
    </citation>
    <scope>NUCLEOTIDE SEQUENCE [LARGE SCALE GENOMIC DNA]</scope>
    <source>
        <strain evidence="29">4-11</strain>
    </source>
</reference>
<evidence type="ECO:0000256" key="16">
    <source>
        <dbReference type="ARBA" id="ARBA00022857"/>
    </source>
</evidence>
<keyword evidence="11" id="KW-0791">Threonine biosynthesis</keyword>
<keyword evidence="17 28" id="KW-0560">Oxidoreductase</keyword>
<dbReference type="PIRSF" id="PIRSF000727">
    <property type="entry name" value="ThrA"/>
    <property type="match status" value="1"/>
</dbReference>
<evidence type="ECO:0000256" key="5">
    <source>
        <dbReference type="ARBA" id="ARBA00005062"/>
    </source>
</evidence>
<feature type="domain" description="ACT" evidence="27">
    <location>
        <begin position="370"/>
        <end position="442"/>
    </location>
</feature>
<comment type="cofactor">
    <cofactor evidence="1">
        <name>a metal cation</name>
        <dbReference type="ChEBI" id="CHEBI:25213"/>
    </cofactor>
</comment>
<comment type="catalytic activity">
    <reaction evidence="26">
        <text>L-homoserine + NAD(+) = L-aspartate 4-semialdehyde + NADH + H(+)</text>
        <dbReference type="Rhea" id="RHEA:15757"/>
        <dbReference type="ChEBI" id="CHEBI:15378"/>
        <dbReference type="ChEBI" id="CHEBI:57476"/>
        <dbReference type="ChEBI" id="CHEBI:57540"/>
        <dbReference type="ChEBI" id="CHEBI:57945"/>
        <dbReference type="ChEBI" id="CHEBI:537519"/>
        <dbReference type="EC" id="1.1.1.3"/>
    </reaction>
    <physiologicalReaction direction="right-to-left" evidence="26">
        <dbReference type="Rhea" id="RHEA:15759"/>
    </physiologicalReaction>
</comment>
<comment type="caution">
    <text evidence="28">The sequence shown here is derived from an EMBL/GenBank/DDBJ whole genome shotgun (WGS) entry which is preliminary data.</text>
</comment>
<dbReference type="Pfam" id="PF00696">
    <property type="entry name" value="AA_kinase"/>
    <property type="match status" value="1"/>
</dbReference>
<dbReference type="GO" id="GO:0009090">
    <property type="term" value="P:homoserine biosynthetic process"/>
    <property type="evidence" value="ECO:0007669"/>
    <property type="project" value="UniProtKB-ARBA"/>
</dbReference>
<dbReference type="FunFam" id="3.30.360.10:FF:000006">
    <property type="entry name" value="Bifunctional aspartokinase/homoserine dehydrogenase"/>
    <property type="match status" value="1"/>
</dbReference>
<dbReference type="AlphaFoldDB" id="A0A372MHD1"/>
<dbReference type="NCBIfam" id="NF006959">
    <property type="entry name" value="PRK09436.1"/>
    <property type="match status" value="1"/>
</dbReference>
<evidence type="ECO:0000256" key="23">
    <source>
        <dbReference type="ARBA" id="ARBA00044938"/>
    </source>
</evidence>